<dbReference type="KEGG" id="sawl:NGM29_15035"/>
<accession>A0A9E7NA39</accession>
<dbReference type="InterPro" id="IPR014729">
    <property type="entry name" value="Rossmann-like_a/b/a_fold"/>
</dbReference>
<dbReference type="Pfam" id="PF00582">
    <property type="entry name" value="Usp"/>
    <property type="match status" value="1"/>
</dbReference>
<keyword evidence="4" id="KW-1185">Reference proteome</keyword>
<comment type="similarity">
    <text evidence="1">Belongs to the universal stress protein A family.</text>
</comment>
<dbReference type="SUPFAM" id="SSF52402">
    <property type="entry name" value="Adenine nucleotide alpha hydrolases-like"/>
    <property type="match status" value="1"/>
</dbReference>
<gene>
    <name evidence="3" type="ORF">NGM29_15035</name>
</gene>
<dbReference type="AlphaFoldDB" id="A0A9E7NA39"/>
<dbReference type="Gene3D" id="3.40.50.620">
    <property type="entry name" value="HUPs"/>
    <property type="match status" value="1"/>
</dbReference>
<protein>
    <submittedName>
        <fullName evidence="3">Universal stress protein</fullName>
    </submittedName>
</protein>
<dbReference type="Proteomes" id="UP001056855">
    <property type="component" value="Chromosome"/>
</dbReference>
<evidence type="ECO:0000259" key="2">
    <source>
        <dbReference type="Pfam" id="PF00582"/>
    </source>
</evidence>
<reference evidence="3" key="1">
    <citation type="submission" date="2022-06" db="EMBL/GenBank/DDBJ databases">
        <title>Diverse halophilic archaea isolated from saline environments.</title>
        <authorList>
            <person name="Cui H.-L."/>
        </authorList>
    </citation>
    <scope>NUCLEOTIDE SEQUENCE</scope>
    <source>
        <strain evidence="3">WLHS1</strain>
    </source>
</reference>
<feature type="domain" description="UspA" evidence="2">
    <location>
        <begin position="2"/>
        <end position="126"/>
    </location>
</feature>
<dbReference type="GeneID" id="73291387"/>
<organism evidence="3 4">
    <name type="scientific">Natronosalvus rutilus</name>
    <dbReference type="NCBI Taxonomy" id="2953753"/>
    <lineage>
        <taxon>Archaea</taxon>
        <taxon>Methanobacteriati</taxon>
        <taxon>Methanobacteriota</taxon>
        <taxon>Stenosarchaea group</taxon>
        <taxon>Halobacteria</taxon>
        <taxon>Halobacteriales</taxon>
        <taxon>Natrialbaceae</taxon>
        <taxon>Natronosalvus</taxon>
    </lineage>
</organism>
<dbReference type="CDD" id="cd00293">
    <property type="entry name" value="USP-like"/>
    <property type="match status" value="1"/>
</dbReference>
<dbReference type="EMBL" id="CP100355">
    <property type="protein sequence ID" value="UTF53075.1"/>
    <property type="molecule type" value="Genomic_DNA"/>
</dbReference>
<dbReference type="PANTHER" id="PTHR46268">
    <property type="entry name" value="STRESS RESPONSE PROTEIN NHAX"/>
    <property type="match status" value="1"/>
</dbReference>
<dbReference type="RefSeq" id="WP_254157213.1">
    <property type="nucleotide sequence ID" value="NZ_CP100355.1"/>
</dbReference>
<name>A0A9E7NA39_9EURY</name>
<evidence type="ECO:0000313" key="3">
    <source>
        <dbReference type="EMBL" id="UTF53075.1"/>
    </source>
</evidence>
<dbReference type="InterPro" id="IPR006016">
    <property type="entry name" value="UspA"/>
</dbReference>
<evidence type="ECO:0000256" key="1">
    <source>
        <dbReference type="ARBA" id="ARBA00008791"/>
    </source>
</evidence>
<dbReference type="PANTHER" id="PTHR46268:SF6">
    <property type="entry name" value="UNIVERSAL STRESS PROTEIN UP12"/>
    <property type="match status" value="1"/>
</dbReference>
<proteinExistence type="inferred from homology"/>
<sequence length="132" mass="14003">MSTILLAVDRDEDRAVAQAESIVDLELESASTRVRVVHIFTNNPEGASVTQLGAVRRAKAVLEAAGFDVEVEGRSGDPVDEILDAADEHDADVITIAGRKRSPAGKALFGSVAQGVFLNTNRSVLLCSERDA</sequence>
<evidence type="ECO:0000313" key="4">
    <source>
        <dbReference type="Proteomes" id="UP001056855"/>
    </source>
</evidence>